<keyword evidence="8 10" id="KW-0665">Pyrimidine biosynthesis</keyword>
<keyword evidence="5 10" id="KW-0963">Cytoplasm</keyword>
<dbReference type="InterPro" id="IPR033888">
    <property type="entry name" value="DHOD_1B"/>
</dbReference>
<feature type="binding site" evidence="10">
    <location>
        <begin position="236"/>
        <end position="237"/>
    </location>
    <ligand>
        <name>FMN</name>
        <dbReference type="ChEBI" id="CHEBI:58210"/>
    </ligand>
</feature>
<dbReference type="InterPro" id="IPR050074">
    <property type="entry name" value="DHO_dehydrogenase"/>
</dbReference>
<dbReference type="GO" id="GO:0044205">
    <property type="term" value="P:'de novo' UMP biosynthetic process"/>
    <property type="evidence" value="ECO:0007669"/>
    <property type="project" value="UniProtKB-UniRule"/>
</dbReference>
<organism evidence="12">
    <name type="scientific">Candidatus Methanogaster sp. ANME-2c ERB4</name>
    <dbReference type="NCBI Taxonomy" id="2759911"/>
    <lineage>
        <taxon>Archaea</taxon>
        <taxon>Methanobacteriati</taxon>
        <taxon>Methanobacteriota</taxon>
        <taxon>Stenosarchaea group</taxon>
        <taxon>Methanomicrobia</taxon>
        <taxon>Methanosarcinales</taxon>
        <taxon>ANME-2 cluster</taxon>
        <taxon>Candidatus Methanogasteraceae</taxon>
        <taxon>Candidatus Methanogaster</taxon>
    </lineage>
</organism>
<dbReference type="AlphaFoldDB" id="A0A7G9YMX2"/>
<dbReference type="InterPro" id="IPR013785">
    <property type="entry name" value="Aldolase_TIM"/>
</dbReference>
<dbReference type="GO" id="GO:0006207">
    <property type="term" value="P:'de novo' pyrimidine nucleobase biosynthetic process"/>
    <property type="evidence" value="ECO:0007669"/>
    <property type="project" value="InterPro"/>
</dbReference>
<evidence type="ECO:0000256" key="7">
    <source>
        <dbReference type="ARBA" id="ARBA00022643"/>
    </source>
</evidence>
<evidence type="ECO:0000256" key="9">
    <source>
        <dbReference type="ARBA" id="ARBA00023002"/>
    </source>
</evidence>
<feature type="binding site" evidence="10">
    <location>
        <position position="120"/>
    </location>
    <ligand>
        <name>FMN</name>
        <dbReference type="ChEBI" id="CHEBI:58210"/>
    </ligand>
</feature>
<reference evidence="12" key="1">
    <citation type="submission" date="2020-06" db="EMBL/GenBank/DDBJ databases">
        <title>Unique genomic features of the anaerobic methanotrophic archaea.</title>
        <authorList>
            <person name="Chadwick G.L."/>
            <person name="Skennerton C.T."/>
            <person name="Laso-Perez R."/>
            <person name="Leu A.O."/>
            <person name="Speth D.R."/>
            <person name="Yu H."/>
            <person name="Morgan-Lang C."/>
            <person name="Hatzenpichler R."/>
            <person name="Goudeau D."/>
            <person name="Malmstrom R."/>
            <person name="Brazelton W.J."/>
            <person name="Woyke T."/>
            <person name="Hallam S.J."/>
            <person name="Tyson G.W."/>
            <person name="Wegener G."/>
            <person name="Boetius A."/>
            <person name="Orphan V."/>
        </authorList>
    </citation>
    <scope>NUCLEOTIDE SEQUENCE</scope>
</reference>
<dbReference type="PIRSF" id="PIRSF000164">
    <property type="entry name" value="DHO_oxidase"/>
    <property type="match status" value="1"/>
</dbReference>
<dbReference type="InterPro" id="IPR024920">
    <property type="entry name" value="Dihydroorotate_DH_1"/>
</dbReference>
<accession>A0A7G9YMX2</accession>
<evidence type="ECO:0000256" key="5">
    <source>
        <dbReference type="ARBA" id="ARBA00022490"/>
    </source>
</evidence>
<evidence type="ECO:0000256" key="6">
    <source>
        <dbReference type="ARBA" id="ARBA00022630"/>
    </source>
</evidence>
<feature type="binding site" evidence="10">
    <location>
        <begin position="41"/>
        <end position="42"/>
    </location>
    <ligand>
        <name>FMN</name>
        <dbReference type="ChEBI" id="CHEBI:58210"/>
    </ligand>
</feature>
<feature type="binding site" evidence="10">
    <location>
        <position position="120"/>
    </location>
    <ligand>
        <name>substrate</name>
    </ligand>
</feature>
<keyword evidence="7 10" id="KW-0288">FMN</keyword>
<proteinExistence type="inferred from homology"/>
<protein>
    <recommendedName>
        <fullName evidence="10">Dihydroorotate dehydrogenase</fullName>
        <shortName evidence="10">DHOD</shortName>
        <shortName evidence="10">DHODase</shortName>
        <shortName evidence="10">DHOdehase</shortName>
        <ecNumber evidence="10">1.3.-.-</ecNumber>
    </recommendedName>
</protein>
<dbReference type="NCBIfam" id="NF005574">
    <property type="entry name" value="PRK07259.1"/>
    <property type="match status" value="1"/>
</dbReference>
<dbReference type="EC" id="1.3.-.-" evidence="10"/>
<feature type="domain" description="Dihydroorotate dehydrogenase catalytic" evidence="11">
    <location>
        <begin position="3"/>
        <end position="276"/>
    </location>
</feature>
<dbReference type="PANTHER" id="PTHR48109">
    <property type="entry name" value="DIHYDROOROTATE DEHYDROGENASE (QUINONE), MITOCHONDRIAL-RELATED"/>
    <property type="match status" value="1"/>
</dbReference>
<dbReference type="InterPro" id="IPR012135">
    <property type="entry name" value="Dihydroorotate_DH_1_2"/>
</dbReference>
<evidence type="ECO:0000259" key="11">
    <source>
        <dbReference type="Pfam" id="PF01180"/>
    </source>
</evidence>
<dbReference type="HAMAP" id="MF_00224">
    <property type="entry name" value="DHO_dh_type1"/>
    <property type="match status" value="1"/>
</dbReference>
<dbReference type="NCBIfam" id="TIGR01037">
    <property type="entry name" value="pyrD_sub1_fam"/>
    <property type="match status" value="1"/>
</dbReference>
<keyword evidence="6 10" id="KW-0285">Flavoprotein</keyword>
<feature type="binding site" evidence="10">
    <location>
        <position position="184"/>
    </location>
    <ligand>
        <name>FMN</name>
        <dbReference type="ChEBI" id="CHEBI:58210"/>
    </ligand>
</feature>
<feature type="binding site" evidence="10">
    <location>
        <position position="210"/>
    </location>
    <ligand>
        <name>FMN</name>
        <dbReference type="ChEBI" id="CHEBI:58210"/>
    </ligand>
</feature>
<sequence>MIAITGMELANPTILAAGILGSTGASLLRVAGSGAGAVVTKSIGRIPNSGHPNPSMVETECGFLNALGLPNPGYQQYREELVTAKKCKVPVIASIFGENASEFVEVALGLCDLADGLELNLSCPHADRYGASIGIDPSLVREITSAVKDAVSIPVWAKLTPNVTDITEIGLAAQEGGADAVVAINTVRAMAIDIESGFPILGNRFGGLSGTAIKPIAVKCVYDLYAALDIPIVGVGGISTWQDAVEMMMAGASAVQVGSAVRGGISVFAEIADGIRDYCQVHGHEVPDICGIAHER</sequence>
<evidence type="ECO:0000313" key="12">
    <source>
        <dbReference type="EMBL" id="QNO49356.1"/>
    </source>
</evidence>
<dbReference type="Gene3D" id="3.20.20.70">
    <property type="entry name" value="Aldolase class I"/>
    <property type="match status" value="1"/>
</dbReference>
<comment type="subcellular location">
    <subcellularLocation>
        <location evidence="1 10">Cytoplasm</location>
    </subcellularLocation>
</comment>
<keyword evidence="9 10" id="KW-0560">Oxidoreductase</keyword>
<feature type="binding site" evidence="10">
    <location>
        <begin position="185"/>
        <end position="186"/>
    </location>
    <ligand>
        <name>substrate</name>
    </ligand>
</feature>
<dbReference type="Pfam" id="PF01180">
    <property type="entry name" value="DHO_dh"/>
    <property type="match status" value="1"/>
</dbReference>
<dbReference type="InterPro" id="IPR005720">
    <property type="entry name" value="Dihydroorotate_DH_cat"/>
</dbReference>
<dbReference type="InterPro" id="IPR001295">
    <property type="entry name" value="Dihydroorotate_DH_CS"/>
</dbReference>
<comment type="cofactor">
    <cofactor evidence="10">
        <name>FMN</name>
        <dbReference type="ChEBI" id="CHEBI:58210"/>
    </cofactor>
    <text evidence="10">Binds 1 FMN per subunit.</text>
</comment>
<dbReference type="GO" id="GO:0005737">
    <property type="term" value="C:cytoplasm"/>
    <property type="evidence" value="ECO:0007669"/>
    <property type="project" value="UniProtKB-SubCell"/>
</dbReference>
<feature type="binding site" evidence="10">
    <location>
        <begin position="258"/>
        <end position="259"/>
    </location>
    <ligand>
        <name>FMN</name>
        <dbReference type="ChEBI" id="CHEBI:58210"/>
    </ligand>
</feature>
<feature type="binding site" evidence="10">
    <location>
        <position position="41"/>
    </location>
    <ligand>
        <name>substrate</name>
    </ligand>
</feature>
<evidence type="ECO:0000256" key="1">
    <source>
        <dbReference type="ARBA" id="ARBA00004496"/>
    </source>
</evidence>
<comment type="catalytic activity">
    <reaction evidence="10">
        <text>(S)-dihydroorotate + A = orotate + AH2</text>
        <dbReference type="Rhea" id="RHEA:18073"/>
        <dbReference type="ChEBI" id="CHEBI:13193"/>
        <dbReference type="ChEBI" id="CHEBI:17499"/>
        <dbReference type="ChEBI" id="CHEBI:30839"/>
        <dbReference type="ChEBI" id="CHEBI:30864"/>
    </reaction>
</comment>
<dbReference type="PANTHER" id="PTHR48109:SF1">
    <property type="entry name" value="DIHYDROOROTATE DEHYDROGENASE (FUMARATE)"/>
    <property type="match status" value="1"/>
</dbReference>
<comment type="function">
    <text evidence="10">Catalyzes the conversion of dihydroorotate to orotate.</text>
</comment>
<evidence type="ECO:0000256" key="3">
    <source>
        <dbReference type="ARBA" id="ARBA00008008"/>
    </source>
</evidence>
<dbReference type="UniPathway" id="UPA00070"/>
<dbReference type="GO" id="GO:0004152">
    <property type="term" value="F:dihydroorotate dehydrogenase activity"/>
    <property type="evidence" value="ECO:0007669"/>
    <property type="project" value="UniProtKB-UniRule"/>
</dbReference>
<evidence type="ECO:0000256" key="10">
    <source>
        <dbReference type="HAMAP-Rule" id="MF_00224"/>
    </source>
</evidence>
<feature type="binding site" evidence="10">
    <location>
        <position position="158"/>
    </location>
    <ligand>
        <name>FMN</name>
        <dbReference type="ChEBI" id="CHEBI:58210"/>
    </ligand>
</feature>
<comment type="pathway">
    <text evidence="2 10">Pyrimidine metabolism; UMP biosynthesis via de novo pathway.</text>
</comment>
<dbReference type="FunFam" id="3.20.20.70:FF:000027">
    <property type="entry name" value="Dihydropyrimidine dehydrogenase [NADP(+)]"/>
    <property type="match status" value="1"/>
</dbReference>
<gene>
    <name evidence="10 12" type="primary">pyrD</name>
    <name evidence="12" type="ORF">ICHGDBFH_00010</name>
</gene>
<comment type="similarity">
    <text evidence="3 10">Belongs to the dihydroorotate dehydrogenase family. Type 1 subfamily.</text>
</comment>
<dbReference type="InterPro" id="IPR049622">
    <property type="entry name" value="Dihydroorotate_DH_I"/>
</dbReference>
<evidence type="ECO:0000256" key="2">
    <source>
        <dbReference type="ARBA" id="ARBA00004725"/>
    </source>
</evidence>
<evidence type="ECO:0000256" key="8">
    <source>
        <dbReference type="ARBA" id="ARBA00022975"/>
    </source>
</evidence>
<evidence type="ECO:0000256" key="4">
    <source>
        <dbReference type="ARBA" id="ARBA00011669"/>
    </source>
</evidence>
<comment type="subunit">
    <text evidence="4">Heterotetramer of 2 PyrK and 2 PyrD type B subunits.</text>
</comment>
<comment type="caution">
    <text evidence="10">Lacks conserved residue(s) required for the propagation of feature annotation.</text>
</comment>
<dbReference type="CDD" id="cd04740">
    <property type="entry name" value="DHOD_1B_like"/>
    <property type="match status" value="1"/>
</dbReference>
<dbReference type="SUPFAM" id="SSF51395">
    <property type="entry name" value="FMN-linked oxidoreductases"/>
    <property type="match status" value="1"/>
</dbReference>
<feature type="active site" description="Nucleophile" evidence="10">
    <location>
        <position position="123"/>
    </location>
</feature>
<name>A0A7G9YMX2_9EURY</name>
<dbReference type="PROSITE" id="PS00912">
    <property type="entry name" value="DHODEHASE_2"/>
    <property type="match status" value="1"/>
</dbReference>
<dbReference type="EMBL" id="MT631378">
    <property type="protein sequence ID" value="QNO49356.1"/>
    <property type="molecule type" value="Genomic_DNA"/>
</dbReference>